<gene>
    <name evidence="2" type="ORF">B9Q06_03265</name>
</gene>
<dbReference type="Proteomes" id="UP000241284">
    <property type="component" value="Unassembled WGS sequence"/>
</dbReference>
<evidence type="ECO:0000256" key="1">
    <source>
        <dbReference type="SAM" id="MobiDB-lite"/>
    </source>
</evidence>
<comment type="caution">
    <text evidence="2">The sequence shown here is derived from an EMBL/GenBank/DDBJ whole genome shotgun (WGS) entry which is preliminary data.</text>
</comment>
<dbReference type="EMBL" id="NEXH01000004">
    <property type="protein sequence ID" value="PSN96109.1"/>
    <property type="molecule type" value="Genomic_DNA"/>
</dbReference>
<accession>A0A2R6BBS3</accession>
<sequence>MNKSGEQDIQESRYSDPRNTRRKGLRRSTCTAGRRVCEDAWREKGGGYPHTPSRRRKELDIPLGVKYDKDKPVDIVVDFTGIKAFMRLNG</sequence>
<name>A0A2R6BBS3_9ARCH</name>
<feature type="region of interest" description="Disordered" evidence="1">
    <location>
        <begin position="1"/>
        <end position="29"/>
    </location>
</feature>
<evidence type="ECO:0000313" key="3">
    <source>
        <dbReference type="Proteomes" id="UP000241284"/>
    </source>
</evidence>
<protein>
    <submittedName>
        <fullName evidence="2">Uncharacterized protein</fullName>
    </submittedName>
</protein>
<dbReference type="AlphaFoldDB" id="A0A2R6BBS3"/>
<evidence type="ECO:0000313" key="2">
    <source>
        <dbReference type="EMBL" id="PSN96109.1"/>
    </source>
</evidence>
<reference evidence="2 3" key="1">
    <citation type="submission" date="2017-04" db="EMBL/GenBank/DDBJ databases">
        <title>Novel microbial lineages endemic to geothermal iron-oxide mats fill important gaps in the evolutionary history of Archaea.</title>
        <authorList>
            <person name="Jay Z.J."/>
            <person name="Beam J.P."/>
            <person name="Dlakic M."/>
            <person name="Rusch D.B."/>
            <person name="Kozubal M.A."/>
            <person name="Inskeep W.P."/>
        </authorList>
    </citation>
    <scope>NUCLEOTIDE SEQUENCE [LARGE SCALE GENOMIC DNA]</scope>
    <source>
        <strain evidence="2">ECH_B_2</strain>
    </source>
</reference>
<proteinExistence type="predicted"/>
<feature type="compositionally biased region" description="Basic and acidic residues" evidence="1">
    <location>
        <begin position="10"/>
        <end position="19"/>
    </location>
</feature>
<organism evidence="2 3">
    <name type="scientific">Candidatus Marsarchaeota G2 archaeon ECH_B_2</name>
    <dbReference type="NCBI Taxonomy" id="1978160"/>
    <lineage>
        <taxon>Archaea</taxon>
        <taxon>Candidatus Marsarchaeota</taxon>
        <taxon>Candidatus Marsarchaeota group 2</taxon>
    </lineage>
</organism>